<protein>
    <submittedName>
        <fullName evidence="2">Polyhydroxyalkanoate synthase</fullName>
        <ecNumber evidence="2">2.3.1.-</ecNumber>
    </submittedName>
</protein>
<accession>A0A0W0VN64</accession>
<gene>
    <name evidence="2" type="ORF">Llan_1545</name>
</gene>
<keyword evidence="3" id="KW-1185">Reference proteome</keyword>
<dbReference type="PANTHER" id="PTHR36837">
    <property type="entry name" value="POLY(3-HYDROXYALKANOATE) POLYMERASE SUBUNIT PHAC"/>
    <property type="match status" value="1"/>
</dbReference>
<comment type="caution">
    <text evidence="2">The sequence shown here is derived from an EMBL/GenBank/DDBJ whole genome shotgun (WGS) entry which is preliminary data.</text>
</comment>
<name>A0A0W0VN64_9GAMM</name>
<dbReference type="InterPro" id="IPR000073">
    <property type="entry name" value="AB_hydrolase_1"/>
</dbReference>
<dbReference type="PATRIC" id="fig|45067.4.peg.1619"/>
<dbReference type="InterPro" id="IPR029058">
    <property type="entry name" value="AB_hydrolase_fold"/>
</dbReference>
<dbReference type="GO" id="GO:0016746">
    <property type="term" value="F:acyltransferase activity"/>
    <property type="evidence" value="ECO:0007669"/>
    <property type="project" value="UniProtKB-KW"/>
</dbReference>
<dbReference type="AlphaFoldDB" id="A0A0W0VN64"/>
<keyword evidence="2" id="KW-0808">Transferase</keyword>
<dbReference type="Gene3D" id="3.40.50.1820">
    <property type="entry name" value="alpha/beta hydrolase"/>
    <property type="match status" value="1"/>
</dbReference>
<sequence length="346" mass="38750">MEWMDQTRQYIGRLLGQCGLDPHEAAYHVIADLPGARVRKYLNKNEKSELNLLIIPAPFKQVYIWDLMPNISVVRQFLSRGINVYALEWTLPTQREDDFGLLEYAHHLPMAAIEVIEAESGGRVQIIAGHSLGGTFAAIFATLFPERLQKLVLIDSPLAFGEHGGPIANAAAAIPSLETLHLLVGSPVPGSFINILSVSASPEVFQFQRFTDLTASWFDPQALEIHTRVGRWTYDELPLPWHLFEETIEQLFRKDRFLKGTLQIGNRRTGITKLKTPTLAIINPPGKVVPPNSLLKALAIVPNLPVAVLTYQADYGPMFQHLGPLVSPLAHKELWPQVLDWVMEYS</sequence>
<dbReference type="PANTHER" id="PTHR36837:SF2">
    <property type="entry name" value="POLY(3-HYDROXYALKANOATE) POLYMERASE SUBUNIT PHAC"/>
    <property type="match status" value="1"/>
</dbReference>
<evidence type="ECO:0000259" key="1">
    <source>
        <dbReference type="Pfam" id="PF12697"/>
    </source>
</evidence>
<dbReference type="Pfam" id="PF12697">
    <property type="entry name" value="Abhydrolase_6"/>
    <property type="match status" value="1"/>
</dbReference>
<dbReference type="InterPro" id="IPR051321">
    <property type="entry name" value="PHA/PHB_synthase"/>
</dbReference>
<keyword evidence="2" id="KW-0012">Acyltransferase</keyword>
<dbReference type="STRING" id="45067.Llan_1545"/>
<organism evidence="2 3">
    <name type="scientific">Legionella lansingensis</name>
    <dbReference type="NCBI Taxonomy" id="45067"/>
    <lineage>
        <taxon>Bacteria</taxon>
        <taxon>Pseudomonadati</taxon>
        <taxon>Pseudomonadota</taxon>
        <taxon>Gammaproteobacteria</taxon>
        <taxon>Legionellales</taxon>
        <taxon>Legionellaceae</taxon>
        <taxon>Legionella</taxon>
    </lineage>
</organism>
<feature type="domain" description="AB hydrolase-1" evidence="1">
    <location>
        <begin position="64"/>
        <end position="233"/>
    </location>
</feature>
<evidence type="ECO:0000313" key="3">
    <source>
        <dbReference type="Proteomes" id="UP000054869"/>
    </source>
</evidence>
<dbReference type="EMBL" id="LNYI01000031">
    <property type="protein sequence ID" value="KTD21527.1"/>
    <property type="molecule type" value="Genomic_DNA"/>
</dbReference>
<dbReference type="eggNOG" id="COG3243">
    <property type="taxonomic scope" value="Bacteria"/>
</dbReference>
<dbReference type="Proteomes" id="UP000054869">
    <property type="component" value="Unassembled WGS sequence"/>
</dbReference>
<dbReference type="SUPFAM" id="SSF53474">
    <property type="entry name" value="alpha/beta-Hydrolases"/>
    <property type="match status" value="1"/>
</dbReference>
<proteinExistence type="predicted"/>
<dbReference type="OrthoDB" id="9767934at2"/>
<evidence type="ECO:0000313" key="2">
    <source>
        <dbReference type="EMBL" id="KTD21527.1"/>
    </source>
</evidence>
<reference evidence="2 3" key="1">
    <citation type="submission" date="2015-11" db="EMBL/GenBank/DDBJ databases">
        <title>Genomic analysis of 38 Legionella species identifies large and diverse effector repertoires.</title>
        <authorList>
            <person name="Burstein D."/>
            <person name="Amaro F."/>
            <person name="Zusman T."/>
            <person name="Lifshitz Z."/>
            <person name="Cohen O."/>
            <person name="Gilbert J.A."/>
            <person name="Pupko T."/>
            <person name="Shuman H.A."/>
            <person name="Segal G."/>
        </authorList>
    </citation>
    <scope>NUCLEOTIDE SEQUENCE [LARGE SCALE GENOMIC DNA]</scope>
    <source>
        <strain evidence="2 3">ATCC 49751</strain>
    </source>
</reference>
<dbReference type="EC" id="2.3.1.-" evidence="2"/>